<proteinExistence type="predicted"/>
<gene>
    <name evidence="2" type="ORF">ABID14_001537</name>
</gene>
<organism evidence="2 3">
    <name type="scientific">Peptoniphilus olsenii</name>
    <dbReference type="NCBI Taxonomy" id="411570"/>
    <lineage>
        <taxon>Bacteria</taxon>
        <taxon>Bacillati</taxon>
        <taxon>Bacillota</taxon>
        <taxon>Tissierellia</taxon>
        <taxon>Tissierellales</taxon>
        <taxon>Peptoniphilaceae</taxon>
        <taxon>Peptoniphilus</taxon>
    </lineage>
</organism>
<evidence type="ECO:0000313" key="2">
    <source>
        <dbReference type="EMBL" id="MET3617902.1"/>
    </source>
</evidence>
<accession>A0ABV2JAV7</accession>
<dbReference type="EMBL" id="JBEPMA010000010">
    <property type="protein sequence ID" value="MET3617902.1"/>
    <property type="molecule type" value="Genomic_DNA"/>
</dbReference>
<dbReference type="InterPro" id="IPR012854">
    <property type="entry name" value="Cu_amine_oxidase-like_N"/>
</dbReference>
<name>A0ABV2JAV7_9FIRM</name>
<sequence length="136" mass="15584">MIFTFIFGIIICSNIFASSDIKINVNGKEIKSDVECYIKNDRVMVPVRFITEELGDEVKYNKNEEYNYQSVYVRGTYEPLGISLHIGSPIAKISEGAYRADVAPEIKNGRTMVPLRFIADYLNLDVKRDENTRTVY</sequence>
<evidence type="ECO:0000259" key="1">
    <source>
        <dbReference type="Pfam" id="PF07833"/>
    </source>
</evidence>
<dbReference type="Pfam" id="PF07833">
    <property type="entry name" value="Cu_amine_oxidN1"/>
    <property type="match status" value="1"/>
</dbReference>
<evidence type="ECO:0000313" key="3">
    <source>
        <dbReference type="Proteomes" id="UP001549162"/>
    </source>
</evidence>
<dbReference type="Gene3D" id="3.30.457.10">
    <property type="entry name" value="Copper amine oxidase-like, N-terminal domain"/>
    <property type="match status" value="1"/>
</dbReference>
<reference evidence="2 3" key="1">
    <citation type="submission" date="2024-06" db="EMBL/GenBank/DDBJ databases">
        <title>Genomic Encyclopedia of Type Strains, Phase IV (KMG-IV): sequencing the most valuable type-strain genomes for metagenomic binning, comparative biology and taxonomic classification.</title>
        <authorList>
            <person name="Goeker M."/>
        </authorList>
    </citation>
    <scope>NUCLEOTIDE SEQUENCE [LARGE SCALE GENOMIC DNA]</scope>
    <source>
        <strain evidence="2 3">DSM 21460</strain>
    </source>
</reference>
<protein>
    <recommendedName>
        <fullName evidence="1">Copper amine oxidase-like N-terminal domain-containing protein</fullName>
    </recommendedName>
</protein>
<dbReference type="InterPro" id="IPR036582">
    <property type="entry name" value="Mao_N_sf"/>
</dbReference>
<dbReference type="RefSeq" id="WP_354368770.1">
    <property type="nucleotide sequence ID" value="NZ_JBEPMA010000010.1"/>
</dbReference>
<feature type="domain" description="Copper amine oxidase-like N-terminal" evidence="1">
    <location>
        <begin position="25"/>
        <end position="136"/>
    </location>
</feature>
<keyword evidence="3" id="KW-1185">Reference proteome</keyword>
<dbReference type="Proteomes" id="UP001549162">
    <property type="component" value="Unassembled WGS sequence"/>
</dbReference>
<dbReference type="SUPFAM" id="SSF55383">
    <property type="entry name" value="Copper amine oxidase, domain N"/>
    <property type="match status" value="2"/>
</dbReference>
<comment type="caution">
    <text evidence="2">The sequence shown here is derived from an EMBL/GenBank/DDBJ whole genome shotgun (WGS) entry which is preliminary data.</text>
</comment>